<organism evidence="2 3">
    <name type="scientific">Apiospora hydei</name>
    <dbReference type="NCBI Taxonomy" id="1337664"/>
    <lineage>
        <taxon>Eukaryota</taxon>
        <taxon>Fungi</taxon>
        <taxon>Dikarya</taxon>
        <taxon>Ascomycota</taxon>
        <taxon>Pezizomycotina</taxon>
        <taxon>Sordariomycetes</taxon>
        <taxon>Xylariomycetidae</taxon>
        <taxon>Amphisphaeriales</taxon>
        <taxon>Apiosporaceae</taxon>
        <taxon>Apiospora</taxon>
    </lineage>
</organism>
<name>A0ABR1V2I0_9PEZI</name>
<dbReference type="EMBL" id="JAQQWN010000009">
    <property type="protein sequence ID" value="KAK8065398.1"/>
    <property type="molecule type" value="Genomic_DNA"/>
</dbReference>
<comment type="caution">
    <text evidence="2">The sequence shown here is derived from an EMBL/GenBank/DDBJ whole genome shotgun (WGS) entry which is preliminary data.</text>
</comment>
<gene>
    <name evidence="2" type="ORF">PG997_012145</name>
</gene>
<reference evidence="2 3" key="1">
    <citation type="submission" date="2023-01" db="EMBL/GenBank/DDBJ databases">
        <title>Analysis of 21 Apiospora genomes using comparative genomics revels a genus with tremendous synthesis potential of carbohydrate active enzymes and secondary metabolites.</title>
        <authorList>
            <person name="Sorensen T."/>
        </authorList>
    </citation>
    <scope>NUCLEOTIDE SEQUENCE [LARGE SCALE GENOMIC DNA]</scope>
    <source>
        <strain evidence="2 3">CBS 114990</strain>
    </source>
</reference>
<dbReference type="Proteomes" id="UP001433268">
    <property type="component" value="Unassembled WGS sequence"/>
</dbReference>
<dbReference type="GeneID" id="92049519"/>
<evidence type="ECO:0000313" key="3">
    <source>
        <dbReference type="Proteomes" id="UP001433268"/>
    </source>
</evidence>
<evidence type="ECO:0000313" key="2">
    <source>
        <dbReference type="EMBL" id="KAK8065398.1"/>
    </source>
</evidence>
<feature type="region of interest" description="Disordered" evidence="1">
    <location>
        <begin position="190"/>
        <end position="214"/>
    </location>
</feature>
<feature type="compositionally biased region" description="Polar residues" evidence="1">
    <location>
        <begin position="196"/>
        <end position="209"/>
    </location>
</feature>
<feature type="region of interest" description="Disordered" evidence="1">
    <location>
        <begin position="49"/>
        <end position="72"/>
    </location>
</feature>
<accession>A0ABR1V2I0</accession>
<feature type="region of interest" description="Disordered" evidence="1">
    <location>
        <begin position="263"/>
        <end position="287"/>
    </location>
</feature>
<sequence length="304" mass="33350">MCRIIKCTVCHKVEHHEQLHTPPCATPHEVWKQCQACKDKFGDMQVDPKAPSLSGKTARPVPAKRPAADEAAKRRGANLLKTLVTGRVRRKLTEVQKAKTQSRAQAEAAANAMIWAPQQQQQPPTAPQAPASEKSGFGPQDLVLEDAEENAALQQFLHDRPEEVTHYLKIIRQDNPDLLQYILDKLESHGKGKQTAKPQQQYQSSSSNAFGGGDDVASLPVNVALDVAPDDRDDFMNPFSDRVPGAELTLAQIAFMLPDPGSKGTTFDFTKPAPPPDTSGLIQFDDDDDEDLQRFIGIGDDQDA</sequence>
<proteinExistence type="predicted"/>
<protein>
    <submittedName>
        <fullName evidence="2">Uncharacterized protein</fullName>
    </submittedName>
</protein>
<evidence type="ECO:0000256" key="1">
    <source>
        <dbReference type="SAM" id="MobiDB-lite"/>
    </source>
</evidence>
<keyword evidence="3" id="KW-1185">Reference proteome</keyword>
<dbReference type="RefSeq" id="XP_066662151.1">
    <property type="nucleotide sequence ID" value="XM_066816459.1"/>
</dbReference>
<feature type="region of interest" description="Disordered" evidence="1">
    <location>
        <begin position="117"/>
        <end position="138"/>
    </location>
</feature>
<feature type="compositionally biased region" description="Low complexity" evidence="1">
    <location>
        <begin position="117"/>
        <end position="131"/>
    </location>
</feature>